<name>A0A841PNC3_9BACL</name>
<comment type="pathway">
    <text evidence="1 14">Cofactor biosynthesis; FAD biosynthesis; FAD from FMN: step 1/1.</text>
</comment>
<evidence type="ECO:0000256" key="3">
    <source>
        <dbReference type="ARBA" id="ARBA00022630"/>
    </source>
</evidence>
<keyword evidence="8 14" id="KW-0418">Kinase</keyword>
<gene>
    <name evidence="16" type="ORF">HNR44_001213</name>
</gene>
<keyword evidence="9 14" id="KW-0274">FAD</keyword>
<comment type="pathway">
    <text evidence="2 14">Cofactor biosynthesis; FMN biosynthesis; FMN from riboflavin (ATP route): step 1/1.</text>
</comment>
<evidence type="ECO:0000256" key="8">
    <source>
        <dbReference type="ARBA" id="ARBA00022777"/>
    </source>
</evidence>
<comment type="catalytic activity">
    <reaction evidence="13 14">
        <text>FMN + ATP + H(+) = FAD + diphosphate</text>
        <dbReference type="Rhea" id="RHEA:17237"/>
        <dbReference type="ChEBI" id="CHEBI:15378"/>
        <dbReference type="ChEBI" id="CHEBI:30616"/>
        <dbReference type="ChEBI" id="CHEBI:33019"/>
        <dbReference type="ChEBI" id="CHEBI:57692"/>
        <dbReference type="ChEBI" id="CHEBI:58210"/>
        <dbReference type="EC" id="2.7.7.2"/>
    </reaction>
</comment>
<keyword evidence="17" id="KW-1185">Reference proteome</keyword>
<dbReference type="PIRSF" id="PIRSF004491">
    <property type="entry name" value="FAD_Synth"/>
    <property type="match status" value="1"/>
</dbReference>
<dbReference type="InterPro" id="IPR015865">
    <property type="entry name" value="Riboflavin_kinase_bac/euk"/>
</dbReference>
<dbReference type="UniPathway" id="UPA00277">
    <property type="reaction ID" value="UER00407"/>
</dbReference>
<dbReference type="GO" id="GO:0005524">
    <property type="term" value="F:ATP binding"/>
    <property type="evidence" value="ECO:0007669"/>
    <property type="project" value="UniProtKB-UniRule"/>
</dbReference>
<keyword evidence="3 14" id="KW-0285">Flavoprotein</keyword>
<dbReference type="Proteomes" id="UP000568839">
    <property type="component" value="Unassembled WGS sequence"/>
</dbReference>
<dbReference type="InterPro" id="IPR014729">
    <property type="entry name" value="Rossmann-like_a/b/a_fold"/>
</dbReference>
<evidence type="ECO:0000256" key="1">
    <source>
        <dbReference type="ARBA" id="ARBA00004726"/>
    </source>
</evidence>
<comment type="catalytic activity">
    <reaction evidence="12 14">
        <text>riboflavin + ATP = FMN + ADP + H(+)</text>
        <dbReference type="Rhea" id="RHEA:14357"/>
        <dbReference type="ChEBI" id="CHEBI:15378"/>
        <dbReference type="ChEBI" id="CHEBI:30616"/>
        <dbReference type="ChEBI" id="CHEBI:57986"/>
        <dbReference type="ChEBI" id="CHEBI:58210"/>
        <dbReference type="ChEBI" id="CHEBI:456216"/>
        <dbReference type="EC" id="2.7.1.26"/>
    </reaction>
</comment>
<keyword evidence="6 14" id="KW-0548">Nucleotidyltransferase</keyword>
<evidence type="ECO:0000256" key="5">
    <source>
        <dbReference type="ARBA" id="ARBA00022679"/>
    </source>
</evidence>
<evidence type="ECO:0000256" key="12">
    <source>
        <dbReference type="ARBA" id="ARBA00047880"/>
    </source>
</evidence>
<evidence type="ECO:0000256" key="10">
    <source>
        <dbReference type="ARBA" id="ARBA00022840"/>
    </source>
</evidence>
<dbReference type="NCBIfam" id="TIGR00083">
    <property type="entry name" value="ribF"/>
    <property type="match status" value="1"/>
</dbReference>
<dbReference type="InterPro" id="IPR015864">
    <property type="entry name" value="FAD_synthase"/>
</dbReference>
<evidence type="ECO:0000256" key="4">
    <source>
        <dbReference type="ARBA" id="ARBA00022643"/>
    </source>
</evidence>
<reference evidence="16 17" key="1">
    <citation type="submission" date="2020-08" db="EMBL/GenBank/DDBJ databases">
        <title>Genomic Encyclopedia of Type Strains, Phase IV (KMG-IV): sequencing the most valuable type-strain genomes for metagenomic binning, comparative biology and taxonomic classification.</title>
        <authorList>
            <person name="Goeker M."/>
        </authorList>
    </citation>
    <scope>NUCLEOTIDE SEQUENCE [LARGE SCALE GENOMIC DNA]</scope>
    <source>
        <strain evidence="16 17">DSM 21769</strain>
    </source>
</reference>
<evidence type="ECO:0000313" key="16">
    <source>
        <dbReference type="EMBL" id="MBB6449264.1"/>
    </source>
</evidence>
<dbReference type="Pfam" id="PF06574">
    <property type="entry name" value="FAD_syn"/>
    <property type="match status" value="1"/>
</dbReference>
<dbReference type="CDD" id="cd02064">
    <property type="entry name" value="FAD_synthetase_N"/>
    <property type="match status" value="1"/>
</dbReference>
<dbReference type="SUPFAM" id="SSF82114">
    <property type="entry name" value="Riboflavin kinase-like"/>
    <property type="match status" value="1"/>
</dbReference>
<dbReference type="GO" id="GO:0003919">
    <property type="term" value="F:FMN adenylyltransferase activity"/>
    <property type="evidence" value="ECO:0007669"/>
    <property type="project" value="UniProtKB-UniRule"/>
</dbReference>
<dbReference type="GO" id="GO:0009231">
    <property type="term" value="P:riboflavin biosynthetic process"/>
    <property type="evidence" value="ECO:0007669"/>
    <property type="project" value="InterPro"/>
</dbReference>
<keyword evidence="5 14" id="KW-0808">Transferase</keyword>
<dbReference type="Gene3D" id="2.40.30.30">
    <property type="entry name" value="Riboflavin kinase-like"/>
    <property type="match status" value="1"/>
</dbReference>
<dbReference type="InterPro" id="IPR023465">
    <property type="entry name" value="Riboflavin_kinase_dom_sf"/>
</dbReference>
<dbReference type="FunFam" id="3.40.50.620:FF:000021">
    <property type="entry name" value="Riboflavin biosynthesis protein"/>
    <property type="match status" value="1"/>
</dbReference>
<dbReference type="SMART" id="SM00904">
    <property type="entry name" value="Flavokinase"/>
    <property type="match status" value="1"/>
</dbReference>
<comment type="caution">
    <text evidence="16">The sequence shown here is derived from an EMBL/GenBank/DDBJ whole genome shotgun (WGS) entry which is preliminary data.</text>
</comment>
<dbReference type="NCBIfam" id="TIGR00125">
    <property type="entry name" value="cyt_tran_rel"/>
    <property type="match status" value="1"/>
</dbReference>
<evidence type="ECO:0000256" key="11">
    <source>
        <dbReference type="ARBA" id="ARBA00023268"/>
    </source>
</evidence>
<keyword evidence="4 14" id="KW-0288">FMN</keyword>
<dbReference type="InterPro" id="IPR004821">
    <property type="entry name" value="Cyt_trans-like"/>
</dbReference>
<dbReference type="GO" id="GO:0009398">
    <property type="term" value="P:FMN biosynthetic process"/>
    <property type="evidence" value="ECO:0007669"/>
    <property type="project" value="UniProtKB-UniRule"/>
</dbReference>
<evidence type="ECO:0000256" key="7">
    <source>
        <dbReference type="ARBA" id="ARBA00022741"/>
    </source>
</evidence>
<evidence type="ECO:0000313" key="17">
    <source>
        <dbReference type="Proteomes" id="UP000568839"/>
    </source>
</evidence>
<organism evidence="16 17">
    <name type="scientific">Geomicrobium halophilum</name>
    <dbReference type="NCBI Taxonomy" id="549000"/>
    <lineage>
        <taxon>Bacteria</taxon>
        <taxon>Bacillati</taxon>
        <taxon>Bacillota</taxon>
        <taxon>Bacilli</taxon>
        <taxon>Bacillales</taxon>
        <taxon>Geomicrobium</taxon>
    </lineage>
</organism>
<evidence type="ECO:0000256" key="6">
    <source>
        <dbReference type="ARBA" id="ARBA00022695"/>
    </source>
</evidence>
<evidence type="ECO:0000256" key="14">
    <source>
        <dbReference type="PIRNR" id="PIRNR004491"/>
    </source>
</evidence>
<keyword evidence="11" id="KW-0511">Multifunctional enzyme</keyword>
<evidence type="ECO:0000256" key="13">
    <source>
        <dbReference type="ARBA" id="ARBA00049494"/>
    </source>
</evidence>
<accession>A0A841PNC3</accession>
<comment type="similarity">
    <text evidence="14">Belongs to the ribF family.</text>
</comment>
<dbReference type="SUPFAM" id="SSF52374">
    <property type="entry name" value="Nucleotidylyl transferase"/>
    <property type="match status" value="1"/>
</dbReference>
<evidence type="ECO:0000259" key="15">
    <source>
        <dbReference type="SMART" id="SM00904"/>
    </source>
</evidence>
<dbReference type="EMBL" id="JACHHJ010000001">
    <property type="protein sequence ID" value="MBB6449264.1"/>
    <property type="molecule type" value="Genomic_DNA"/>
</dbReference>
<dbReference type="AlphaFoldDB" id="A0A841PNC3"/>
<dbReference type="Gene3D" id="3.40.50.620">
    <property type="entry name" value="HUPs"/>
    <property type="match status" value="1"/>
</dbReference>
<dbReference type="InterPro" id="IPR023468">
    <property type="entry name" value="Riboflavin_kinase"/>
</dbReference>
<evidence type="ECO:0000256" key="9">
    <source>
        <dbReference type="ARBA" id="ARBA00022827"/>
    </source>
</evidence>
<dbReference type="GO" id="GO:0006747">
    <property type="term" value="P:FAD biosynthetic process"/>
    <property type="evidence" value="ECO:0007669"/>
    <property type="project" value="UniProtKB-UniRule"/>
</dbReference>
<dbReference type="PANTHER" id="PTHR22749">
    <property type="entry name" value="RIBOFLAVIN KINASE/FMN ADENYLYLTRANSFERASE"/>
    <property type="match status" value="1"/>
</dbReference>
<keyword evidence="7 14" id="KW-0547">Nucleotide-binding</keyword>
<dbReference type="EC" id="2.7.7.2" evidence="14"/>
<dbReference type="PANTHER" id="PTHR22749:SF6">
    <property type="entry name" value="RIBOFLAVIN KINASE"/>
    <property type="match status" value="1"/>
</dbReference>
<protein>
    <recommendedName>
        <fullName evidence="14">Riboflavin biosynthesis protein</fullName>
    </recommendedName>
    <domain>
        <recommendedName>
            <fullName evidence="14">Riboflavin kinase</fullName>
            <ecNumber evidence="14">2.7.1.26</ecNumber>
        </recommendedName>
        <alternativeName>
            <fullName evidence="14">Flavokinase</fullName>
        </alternativeName>
    </domain>
    <domain>
        <recommendedName>
            <fullName evidence="14">FMN adenylyltransferase</fullName>
            <ecNumber evidence="14">2.7.7.2</ecNumber>
        </recommendedName>
        <alternativeName>
            <fullName evidence="14">FAD pyrophosphorylase</fullName>
        </alternativeName>
        <alternativeName>
            <fullName evidence="14">FAD synthase</fullName>
        </alternativeName>
    </domain>
</protein>
<evidence type="ECO:0000256" key="2">
    <source>
        <dbReference type="ARBA" id="ARBA00005201"/>
    </source>
</evidence>
<sequence length="317" mass="36135">MQIEYLTTGLAAVERDTRPPVVMALGYFDGVHEGHQKVIEEAKKEAGKRNVETAVLTFNPHPRTILSKDHKGKKYPELTPLLEKQKRIQSLGVDRLYVISFNQELASLPPQQFVDAYLIPLHVVHAVAGFDFSYGQYGKGNMETLPLHSRGKFDCTTVTKWKHEGEKVSSTRIRQCIEVGELEKAKTLLKRPHAVQGEIVEGDRRGREIGFPTANIELKENYVLPPAGVYCVYVKIDEAFYPAVCNFGYRPTIYEQQADPNIEAHLLSFDGDLYGKKVELQWLKMIRPEEKFASIDVLKAQIETDKNFAIRYFDYES</sequence>
<dbReference type="EC" id="2.7.1.26" evidence="14"/>
<feature type="domain" description="Riboflavin kinase" evidence="15">
    <location>
        <begin position="188"/>
        <end position="314"/>
    </location>
</feature>
<dbReference type="RefSeq" id="WP_246406995.1">
    <property type="nucleotide sequence ID" value="NZ_JACHHJ010000001.1"/>
</dbReference>
<dbReference type="UniPathway" id="UPA00276">
    <property type="reaction ID" value="UER00406"/>
</dbReference>
<proteinExistence type="inferred from homology"/>
<dbReference type="GO" id="GO:0008531">
    <property type="term" value="F:riboflavin kinase activity"/>
    <property type="evidence" value="ECO:0007669"/>
    <property type="project" value="UniProtKB-UniRule"/>
</dbReference>
<dbReference type="InterPro" id="IPR002606">
    <property type="entry name" value="Riboflavin_kinase_bac"/>
</dbReference>
<keyword evidence="10 14" id="KW-0067">ATP-binding</keyword>
<dbReference type="Pfam" id="PF01687">
    <property type="entry name" value="Flavokinase"/>
    <property type="match status" value="1"/>
</dbReference>